<comment type="caution">
    <text evidence="1">The sequence shown here is derived from an EMBL/GenBank/DDBJ whole genome shotgun (WGS) entry which is preliminary data.</text>
</comment>
<reference evidence="1" key="1">
    <citation type="submission" date="2019-08" db="EMBL/GenBank/DDBJ databases">
        <authorList>
            <person name="Kucharzyk K."/>
            <person name="Murdoch R.W."/>
            <person name="Higgins S."/>
            <person name="Loffler F."/>
        </authorList>
    </citation>
    <scope>NUCLEOTIDE SEQUENCE</scope>
</reference>
<gene>
    <name evidence="1" type="ORF">SDC9_30487</name>
</gene>
<evidence type="ECO:0000313" key="1">
    <source>
        <dbReference type="EMBL" id="MPL84522.1"/>
    </source>
</evidence>
<dbReference type="InterPro" id="IPR035451">
    <property type="entry name" value="Ada-like_dom_sf"/>
</dbReference>
<organism evidence="1">
    <name type="scientific">bioreactor metagenome</name>
    <dbReference type="NCBI Taxonomy" id="1076179"/>
    <lineage>
        <taxon>unclassified sequences</taxon>
        <taxon>metagenomes</taxon>
        <taxon>ecological metagenomes</taxon>
    </lineage>
</organism>
<dbReference type="SUPFAM" id="SSF57884">
    <property type="entry name" value="Ada DNA repair protein, N-terminal domain (N-Ada 10)"/>
    <property type="match status" value="1"/>
</dbReference>
<dbReference type="EMBL" id="VSSQ01000191">
    <property type="protein sequence ID" value="MPL84522.1"/>
    <property type="molecule type" value="Genomic_DNA"/>
</dbReference>
<protein>
    <submittedName>
        <fullName evidence="1">Uncharacterized protein</fullName>
    </submittedName>
</protein>
<dbReference type="AlphaFoldDB" id="A0A644V0V9"/>
<proteinExistence type="predicted"/>
<name>A0A644V0V9_9ZZZZ</name>
<sequence length="92" mass="10630">MSNLDYTKIDFLIANPKSRVYHSWNCKSARKTIKNPLIIDPNNREEIKKLNGYRICGNCQPEPLNNTMDFFGDLTTIRKDENVTLAVLEDVL</sequence>
<accession>A0A644V0V9</accession>
<dbReference type="Gene3D" id="3.40.10.10">
    <property type="entry name" value="DNA Methylphosphotriester Repair Domain"/>
    <property type="match status" value="1"/>
</dbReference>